<keyword evidence="1" id="KW-1133">Transmembrane helix</keyword>
<organism evidence="2 3">
    <name type="scientific">Streptomyces phage KimJongPhill</name>
    <dbReference type="NCBI Taxonomy" id="2848886"/>
    <lineage>
        <taxon>Viruses</taxon>
        <taxon>Duplodnaviria</taxon>
        <taxon>Heunggongvirae</taxon>
        <taxon>Uroviricota</taxon>
        <taxon>Caudoviricetes</taxon>
        <taxon>Zukovirus</taxon>
        <taxon>Zukovirus phill</taxon>
    </lineage>
</organism>
<evidence type="ECO:0000313" key="2">
    <source>
        <dbReference type="EMBL" id="QWT29783.1"/>
    </source>
</evidence>
<dbReference type="GeneID" id="77931474"/>
<dbReference type="KEGG" id="vg:77931474"/>
<protein>
    <submittedName>
        <fullName evidence="2">Membrane protein</fullName>
    </submittedName>
</protein>
<dbReference type="EMBL" id="MW822144">
    <property type="protein sequence ID" value="QWT29783.1"/>
    <property type="molecule type" value="Genomic_DNA"/>
</dbReference>
<proteinExistence type="predicted"/>
<dbReference type="RefSeq" id="YP_010655608.1">
    <property type="nucleotide sequence ID" value="NC_070830.1"/>
</dbReference>
<sequence length="175" mass="19454">MDEKEATVILFEGIASVDVEGVAHDVYLTAEVQGIGRIVRWYGHFEWMGAAPKNFKPGGFFDLSLSDGREAKIRIPHLSADPSGKLDFLGQGVPPGFEWFRDEVPAELHSTTLPRWRLVSGRLVGLLAFALMFSAIWADDYQWKFLASGLITSFMSIQLITPGKGRQLPEVKSDD</sequence>
<evidence type="ECO:0000313" key="3">
    <source>
        <dbReference type="Proteomes" id="UP000683386"/>
    </source>
</evidence>
<keyword evidence="1" id="KW-0812">Transmembrane</keyword>
<keyword evidence="3" id="KW-1185">Reference proteome</keyword>
<reference evidence="2" key="1">
    <citation type="submission" date="2021-03" db="EMBL/GenBank/DDBJ databases">
        <authorList>
            <person name="Alqahtani R."/>
            <person name="Behailu E."/>
            <person name="Cappabianca D.W."/>
            <person name="Csanadi-Schwartz K.M."/>
            <person name="Dalal A.S."/>
            <person name="Fahim M.S."/>
            <person name="Franklin J.M."/>
            <person name="Gluckman M.H."/>
            <person name="Levine C.J."/>
            <person name="Martin N."/>
            <person name="Milza N."/>
            <person name="Najmabadi R."/>
            <person name="Newman A.M."/>
            <person name="Pajunar M."/>
            <person name="Qalawee I."/>
            <person name="Rizvi A."/>
            <person name="Samuel A."/>
            <person name="Smith A."/>
            <person name="Swann F.E."/>
            <person name="Sweeney P."/>
            <person name="Torres N.R."/>
            <person name="Ventrone L."/>
            <person name="Ventura L."/>
            <person name="Wroe M."/>
            <person name="Acquaye N.A."/>
            <person name="Agnes T.J."/>
            <person name="Ahmed A."/>
            <person name="Ahmed S."/>
            <person name="Amodu B.A."/>
            <person name="Arefeayne N.F."/>
            <person name="Asamoah-Frimpong E.A."/>
            <person name="Attaran A."/>
            <person name="Barragan J.M."/>
            <person name="Baumgarten L.N."/>
            <person name="Berhane B."/>
            <person name="Beyene A."/>
            <person name="Bhattarai B."/>
            <person name="Biondokin D.V."/>
            <person name="Boone B.K."/>
            <person name="Burney S.Z."/>
            <person name="Cayanan J.-R.T."/>
            <person name="Cesta G."/>
            <person name="Chang J."/>
            <person name="Chavez J."/>
            <person name="Chorbajian C."/>
            <person name="Christian S."/>
            <person name="Corns J.R."/>
            <person name="Corns N.R."/>
            <person name="Cowan J.T."/>
            <person name="Coyne C."/>
            <person name="Dadzie B."/>
            <person name="Datu D.-L.V."/>
            <person name="Deng B.C."/>
            <person name="Der L."/>
            <person name="Dickerson K."/>
            <person name="Dozier E."/>
            <person name="Egbunine A.O."/>
            <person name="Farooq M."/>
            <person name="Fonge A.E."/>
            <person name="Ghomsi-Nono M.P."/>
            <person name="Giampietro H."/>
            <person name="Gunnison R.P."/>
            <person name="Han S.H."/>
            <person name="Hennigan A.J."/>
            <person name="Hong A.N."/>
            <person name="Ijomor E.C."/>
            <person name="Jalali A."/>
            <person name="Jamil T.Z."/>
            <person name="Jenkins C.R."/>
            <person name="Joseph M.A."/>
            <person name="Jowanowitch O.J."/>
            <person name="Kang D."/>
            <person name="Khan A."/>
            <person name="Khan Z.K."/>
            <person name="Kiewe T."/>
            <person name="Kjerulf A.B."/>
            <person name="Kolosey V."/>
            <person name="Kurup M."/>
            <person name="Lee V.H."/>
            <person name="Llontop-Maldonado V."/>
            <person name="Long P."/>
            <person name="Lu N."/>
            <person name="Majekodunmi A."/>
            <person name="Malik H.W."/>
            <person name="Marcellino S.C."/>
            <person name="Martinez L.A."/>
            <person name="Meher F.N."/>
            <person name="Michelin M.A."/>
            <person name="Mitchell K.G."/>
            <person name="Mullens W.J."/>
            <person name="Nwakama C."/>
            <person name="Nwosu F.T."/>
            <person name="Oboh E.C."/>
            <person name="Odujinrin O."/>
            <person name="Ogunsan O."/>
            <person name="O'Neill K."/>
            <person name="Oxlaj J.A."/>
            <person name="Patel A.K."/>
            <person name="Patel B.R."/>
            <person name="Pham Q."/>
            <person name="Porter J."/>
            <person name="Portes J."/>
            <person name="Prokopenko A."/>
            <person name="Quraishi M."/>
            <person name="Qureshi M.-A."/>
            <person name="Rivera A."/>
            <person name="Rubalsky V."/>
            <person name="Saikali Y."/>
            <person name="Saqaf K."/>
            <person name="Saroya S.R."/>
            <person name="Seas A."/>
            <person name="Shadrick R.E."/>
            <person name="Sharda N."/>
            <person name="Sigindere M.T."/>
            <person name="Simbi V.G."/>
            <person name="Thuzar C."/>
            <person name="Tran K."/>
            <person name="Tran V.D."/>
            <person name="Trang W."/>
            <person name="Vaishnav N."/>
            <person name="Vuong K."/>
            <person name="Walker C."/>
            <person name="Wallace S.A."/>
            <person name="Warfield J.C."/>
            <person name="Wikina T."/>
            <person name="Wobbeking F.T."/>
            <person name="Worrent L.D."/>
            <person name="Yan T."/>
            <person name="Zehra A."/>
            <person name="Avazpour P."/>
            <person name="Kim F.M."/>
            <person name="Mason K."/>
            <person name="Nguyen D.A."/>
            <person name="Pettit S.M."/>
            <person name="Zhou O.J."/>
            <person name="Brissett D.L."/>
            <person name="Gualtieri C."/>
            <person name="Hufford T.M."/>
            <person name="Ko J.M."/>
            <person name="Novak J.K."/>
            <person name="Smith Z.M."/>
            <person name="Mayer-Bacon C."/>
            <person name="Erill I."/>
            <person name="Caruso S.M."/>
            <person name="Garlena R.A."/>
            <person name="Russell D.A."/>
            <person name="Pope W.H."/>
            <person name="Jacobs-Sera D."/>
            <person name="Hatfull G.F."/>
        </authorList>
    </citation>
    <scope>NUCLEOTIDE SEQUENCE</scope>
</reference>
<name>A0A8F2E6A8_9CAUD</name>
<accession>A0A8F2E6A8</accession>
<feature type="transmembrane region" description="Helical" evidence="1">
    <location>
        <begin position="119"/>
        <end position="137"/>
    </location>
</feature>
<keyword evidence="1" id="KW-0472">Membrane</keyword>
<gene>
    <name evidence="2" type="primary">2</name>
    <name evidence="2" type="ORF">SEA_KIMJONGPHILL_2</name>
</gene>
<evidence type="ECO:0000256" key="1">
    <source>
        <dbReference type="SAM" id="Phobius"/>
    </source>
</evidence>
<dbReference type="Proteomes" id="UP000683386">
    <property type="component" value="Segment"/>
</dbReference>